<dbReference type="EMBL" id="VSRR010012866">
    <property type="protein sequence ID" value="MPC55075.1"/>
    <property type="molecule type" value="Genomic_DNA"/>
</dbReference>
<reference evidence="1 2" key="1">
    <citation type="submission" date="2019-05" db="EMBL/GenBank/DDBJ databases">
        <title>Another draft genome of Portunus trituberculatus and its Hox gene families provides insights of decapod evolution.</title>
        <authorList>
            <person name="Jeong J.-H."/>
            <person name="Song I."/>
            <person name="Kim S."/>
            <person name="Choi T."/>
            <person name="Kim D."/>
            <person name="Ryu S."/>
            <person name="Kim W."/>
        </authorList>
    </citation>
    <scope>NUCLEOTIDE SEQUENCE [LARGE SCALE GENOMIC DNA]</scope>
    <source>
        <tissue evidence="1">Muscle</tissue>
    </source>
</reference>
<name>A0A5B7GCH7_PORTR</name>
<keyword evidence="2" id="KW-1185">Reference proteome</keyword>
<sequence length="92" mass="10131">MTSFVSFLKCKLHLQRKSVSDSANGCAECGLARLAAGEWRWRLDGVAGGDLTCSFRSIYPQIVLATSLPQKREADWVKCLPLSVLVVCLCVR</sequence>
<evidence type="ECO:0000313" key="1">
    <source>
        <dbReference type="EMBL" id="MPC55075.1"/>
    </source>
</evidence>
<proteinExistence type="predicted"/>
<organism evidence="1 2">
    <name type="scientific">Portunus trituberculatus</name>
    <name type="common">Swimming crab</name>
    <name type="synonym">Neptunus trituberculatus</name>
    <dbReference type="NCBI Taxonomy" id="210409"/>
    <lineage>
        <taxon>Eukaryota</taxon>
        <taxon>Metazoa</taxon>
        <taxon>Ecdysozoa</taxon>
        <taxon>Arthropoda</taxon>
        <taxon>Crustacea</taxon>
        <taxon>Multicrustacea</taxon>
        <taxon>Malacostraca</taxon>
        <taxon>Eumalacostraca</taxon>
        <taxon>Eucarida</taxon>
        <taxon>Decapoda</taxon>
        <taxon>Pleocyemata</taxon>
        <taxon>Brachyura</taxon>
        <taxon>Eubrachyura</taxon>
        <taxon>Portunoidea</taxon>
        <taxon>Portunidae</taxon>
        <taxon>Portuninae</taxon>
        <taxon>Portunus</taxon>
    </lineage>
</organism>
<dbReference type="Proteomes" id="UP000324222">
    <property type="component" value="Unassembled WGS sequence"/>
</dbReference>
<comment type="caution">
    <text evidence="1">The sequence shown here is derived from an EMBL/GenBank/DDBJ whole genome shotgun (WGS) entry which is preliminary data.</text>
</comment>
<evidence type="ECO:0000313" key="2">
    <source>
        <dbReference type="Proteomes" id="UP000324222"/>
    </source>
</evidence>
<dbReference type="AlphaFoldDB" id="A0A5B7GCH7"/>
<protein>
    <submittedName>
        <fullName evidence="1">Uncharacterized protein</fullName>
    </submittedName>
</protein>
<gene>
    <name evidence="1" type="ORF">E2C01_049008</name>
</gene>
<accession>A0A5B7GCH7</accession>